<proteinExistence type="predicted"/>
<evidence type="ECO:0000313" key="2">
    <source>
        <dbReference type="Proteomes" id="UP001164250"/>
    </source>
</evidence>
<keyword evidence="2" id="KW-1185">Reference proteome</keyword>
<comment type="caution">
    <text evidence="1">The sequence shown here is derived from an EMBL/GenBank/DDBJ whole genome shotgun (WGS) entry which is preliminary data.</text>
</comment>
<sequence>MINKDKQGHSCFIVRGEILGFMKDEQLTKHLPMIFLLIKNEN</sequence>
<reference evidence="2" key="1">
    <citation type="journal article" date="2023" name="G3 (Bethesda)">
        <title>Genome assembly and association tests identify interacting loci associated with vigor, precocity, and sex in interspecific pistachio rootstocks.</title>
        <authorList>
            <person name="Palmer W."/>
            <person name="Jacygrad E."/>
            <person name="Sagayaradj S."/>
            <person name="Cavanaugh K."/>
            <person name="Han R."/>
            <person name="Bertier L."/>
            <person name="Beede B."/>
            <person name="Kafkas S."/>
            <person name="Golino D."/>
            <person name="Preece J."/>
            <person name="Michelmore R."/>
        </authorList>
    </citation>
    <scope>NUCLEOTIDE SEQUENCE [LARGE SCALE GENOMIC DNA]</scope>
</reference>
<dbReference type="EMBL" id="CM047901">
    <property type="protein sequence ID" value="KAJ0096712.1"/>
    <property type="molecule type" value="Genomic_DNA"/>
</dbReference>
<organism evidence="1 2">
    <name type="scientific">Pistacia atlantica</name>
    <dbReference type="NCBI Taxonomy" id="434234"/>
    <lineage>
        <taxon>Eukaryota</taxon>
        <taxon>Viridiplantae</taxon>
        <taxon>Streptophyta</taxon>
        <taxon>Embryophyta</taxon>
        <taxon>Tracheophyta</taxon>
        <taxon>Spermatophyta</taxon>
        <taxon>Magnoliopsida</taxon>
        <taxon>eudicotyledons</taxon>
        <taxon>Gunneridae</taxon>
        <taxon>Pentapetalae</taxon>
        <taxon>rosids</taxon>
        <taxon>malvids</taxon>
        <taxon>Sapindales</taxon>
        <taxon>Anacardiaceae</taxon>
        <taxon>Pistacia</taxon>
    </lineage>
</organism>
<accession>A0ACC1BCX3</accession>
<dbReference type="Proteomes" id="UP001164250">
    <property type="component" value="Chromosome 5"/>
</dbReference>
<evidence type="ECO:0000313" key="1">
    <source>
        <dbReference type="EMBL" id="KAJ0096712.1"/>
    </source>
</evidence>
<name>A0ACC1BCX3_9ROSI</name>
<gene>
    <name evidence="1" type="ORF">Patl1_27604</name>
</gene>
<protein>
    <submittedName>
        <fullName evidence="1">Uncharacterized protein</fullName>
    </submittedName>
</protein>